<dbReference type="STRING" id="633807.BW732_11165"/>
<keyword evidence="2" id="KW-1185">Reference proteome</keyword>
<proteinExistence type="predicted"/>
<accession>A0A1Q2D8K8</accession>
<dbReference type="AlphaFoldDB" id="A0A1Q2D8K8"/>
<evidence type="ECO:0000313" key="2">
    <source>
        <dbReference type="Proteomes" id="UP000188246"/>
    </source>
</evidence>
<dbReference type="KEGG" id="vpi:BW732_11165"/>
<dbReference type="RefSeq" id="WP_077276798.1">
    <property type="nucleotide sequence ID" value="NZ_CP019609.1"/>
</dbReference>
<name>A0A1Q2D8K8_9ENTE</name>
<dbReference type="EMBL" id="CP019609">
    <property type="protein sequence ID" value="AQP54712.1"/>
    <property type="molecule type" value="Genomic_DNA"/>
</dbReference>
<protein>
    <submittedName>
        <fullName evidence="1">Uncharacterized protein</fullName>
    </submittedName>
</protein>
<reference evidence="1 2" key="1">
    <citation type="journal article" date="2010" name="Int. J. Syst. Evol. Microbiol.">
        <title>Vagococcus penaei sp. nov., isolated from spoilage microbiota of cooked shrimp (Penaeus vannamei).</title>
        <authorList>
            <person name="Jaffres E."/>
            <person name="Prevost H."/>
            <person name="Rossero A."/>
            <person name="Joffraud J.J."/>
            <person name="Dousset X."/>
        </authorList>
    </citation>
    <scope>NUCLEOTIDE SEQUENCE [LARGE SCALE GENOMIC DNA]</scope>
    <source>
        <strain evidence="1 2">CD276</strain>
    </source>
</reference>
<sequence>MKTIHEGMTVIYAESFRQLLQENKLTTLFQPPSLLFVSTVDIYDQLYDSVTRHCDSSDQFQWFICPNEFKVNTLETIQKLYQFIDDMKLPTGTRLIGFGDDELANMCGYLAESHIVIKDYYFLAINFSGFVTAVSCQPSLINRSLTTTTRFLTNDKLKGLIYDASLARHLAKGNAESLSLLVLFKYALTTNKMLLKRLYQESLTKPLSLTVYCDDILRTLTNQTADFLCFGDFFTTGLYQTEGAHYLTFTQKKWLGCLLQFFWCQRQFNVKIEGNQLIEWLQWLIKESLVLPNNILSSDLSNEIYQECRRYQQIQAITALGVSNQVTIPSQESLYETIEEYRQLIKI</sequence>
<dbReference type="Proteomes" id="UP000188246">
    <property type="component" value="Chromosome"/>
</dbReference>
<organism evidence="1 2">
    <name type="scientific">Vagococcus penaei</name>
    <dbReference type="NCBI Taxonomy" id="633807"/>
    <lineage>
        <taxon>Bacteria</taxon>
        <taxon>Bacillati</taxon>
        <taxon>Bacillota</taxon>
        <taxon>Bacilli</taxon>
        <taxon>Lactobacillales</taxon>
        <taxon>Enterococcaceae</taxon>
        <taxon>Vagococcus</taxon>
    </lineage>
</organism>
<dbReference type="OrthoDB" id="2199267at2"/>
<evidence type="ECO:0000313" key="1">
    <source>
        <dbReference type="EMBL" id="AQP54712.1"/>
    </source>
</evidence>
<gene>
    <name evidence="1" type="ORF">BW732_11165</name>
</gene>